<protein>
    <submittedName>
        <fullName evidence="1">DUF3987 domain-containing protein</fullName>
    </submittedName>
</protein>
<comment type="caution">
    <text evidence="1">The sequence shown here is derived from an EMBL/GenBank/DDBJ whole genome shotgun (WGS) entry which is preliminary data.</text>
</comment>
<accession>A0ABR9CVI5</accession>
<reference evidence="1 2" key="1">
    <citation type="submission" date="2020-09" db="EMBL/GenBank/DDBJ databases">
        <title>Methylomonas albis sp. nov. and Methylomonas fluvii sp. nov.: Two cold-adapted methanotrophs from the River Elbe and an amended description of Methylovulum psychrotolerans strain Eb1.</title>
        <authorList>
            <person name="Bussmann I.K."/>
            <person name="Klings K.-W."/>
            <person name="Warnstedt J."/>
            <person name="Hoppert M."/>
            <person name="Saborowski A."/>
            <person name="Horn F."/>
            <person name="Liebner S."/>
        </authorList>
    </citation>
    <scope>NUCLEOTIDE SEQUENCE [LARGE SCALE GENOMIC DNA]</scope>
    <source>
        <strain evidence="1 2">EbA</strain>
    </source>
</reference>
<name>A0ABR9CVI5_9GAMM</name>
<dbReference type="Proteomes" id="UP000652176">
    <property type="component" value="Unassembled WGS sequence"/>
</dbReference>
<proteinExistence type="predicted"/>
<dbReference type="Pfam" id="PF13148">
    <property type="entry name" value="DUF3987"/>
    <property type="match status" value="1"/>
</dbReference>
<dbReference type="InterPro" id="IPR025048">
    <property type="entry name" value="DUF3987"/>
</dbReference>
<gene>
    <name evidence="1" type="ORF">IE877_02820</name>
</gene>
<keyword evidence="2" id="KW-1185">Reference proteome</keyword>
<evidence type="ECO:0000313" key="2">
    <source>
        <dbReference type="Proteomes" id="UP000652176"/>
    </source>
</evidence>
<dbReference type="EMBL" id="JACXSS010000001">
    <property type="protein sequence ID" value="MBD9354829.1"/>
    <property type="molecule type" value="Genomic_DNA"/>
</dbReference>
<sequence>MIAEALIDANDIPEEWGLKNDEHEEDDWPEPGNINKLMPPVMTLKEKMLPVELRAWVVNASERLQTPFDLVAISAIIAIGSLIGSGCAIKPKQNDDWVEFANLWGILIANPSNKKSPAMNEIMILIQRLQREIDDEFEEDSKEYQLRNIQNKAKLKDIEKRIGNLAKERIDPDEALRLEYYDVLKAIKERHHGVILKTNETTIPKLTELFKTNSRGIFLIRDEIVGLLAKWEKNNTERSYYLSAWSNKTGYVNSTIIRGNTNATTTSISVLGTAQPDTIK</sequence>
<evidence type="ECO:0000313" key="1">
    <source>
        <dbReference type="EMBL" id="MBD9354829.1"/>
    </source>
</evidence>
<organism evidence="1 2">
    <name type="scientific">Methylomonas albis</name>
    <dbReference type="NCBI Taxonomy" id="1854563"/>
    <lineage>
        <taxon>Bacteria</taxon>
        <taxon>Pseudomonadati</taxon>
        <taxon>Pseudomonadota</taxon>
        <taxon>Gammaproteobacteria</taxon>
        <taxon>Methylococcales</taxon>
        <taxon>Methylococcaceae</taxon>
        <taxon>Methylomonas</taxon>
    </lineage>
</organism>